<feature type="region of interest" description="Disordered" evidence="1">
    <location>
        <begin position="66"/>
        <end position="92"/>
    </location>
</feature>
<proteinExistence type="predicted"/>
<keyword evidence="3" id="KW-1185">Reference proteome</keyword>
<dbReference type="Proteomes" id="UP000655044">
    <property type="component" value="Unassembled WGS sequence"/>
</dbReference>
<evidence type="ECO:0000313" key="3">
    <source>
        <dbReference type="Proteomes" id="UP000655044"/>
    </source>
</evidence>
<accession>A0A8J3SAZ9</accession>
<sequence>MPYGLRQCQSRGAEAVPARVGGAAPRRGRRSGPASALVVVLSGYLTLPMPVAGSLGDLSGRRRVFAAGDRKDRNEGPEPAPTRIQGTSAELV</sequence>
<organism evidence="2 3">
    <name type="scientific">Planobispora rosea</name>
    <dbReference type="NCBI Taxonomy" id="35762"/>
    <lineage>
        <taxon>Bacteria</taxon>
        <taxon>Bacillati</taxon>
        <taxon>Actinomycetota</taxon>
        <taxon>Actinomycetes</taxon>
        <taxon>Streptosporangiales</taxon>
        <taxon>Streptosporangiaceae</taxon>
        <taxon>Planobispora</taxon>
    </lineage>
</organism>
<reference evidence="2" key="1">
    <citation type="submission" date="2021-01" db="EMBL/GenBank/DDBJ databases">
        <title>Whole genome shotgun sequence of Planobispora rosea NBRC 15558.</title>
        <authorList>
            <person name="Komaki H."/>
            <person name="Tamura T."/>
        </authorList>
    </citation>
    <scope>NUCLEOTIDE SEQUENCE</scope>
    <source>
        <strain evidence="2">NBRC 15558</strain>
    </source>
</reference>
<name>A0A8J3SAZ9_PLARO</name>
<comment type="caution">
    <text evidence="2">The sequence shown here is derived from an EMBL/GenBank/DDBJ whole genome shotgun (WGS) entry which is preliminary data.</text>
</comment>
<feature type="region of interest" description="Disordered" evidence="1">
    <location>
        <begin position="1"/>
        <end position="32"/>
    </location>
</feature>
<evidence type="ECO:0000256" key="1">
    <source>
        <dbReference type="SAM" id="MobiDB-lite"/>
    </source>
</evidence>
<evidence type="ECO:0000313" key="2">
    <source>
        <dbReference type="EMBL" id="GIH89271.1"/>
    </source>
</evidence>
<feature type="compositionally biased region" description="Low complexity" evidence="1">
    <location>
        <begin position="11"/>
        <end position="32"/>
    </location>
</feature>
<gene>
    <name evidence="2" type="ORF">Pro02_76790</name>
</gene>
<dbReference type="EMBL" id="BOOI01000123">
    <property type="protein sequence ID" value="GIH89271.1"/>
    <property type="molecule type" value="Genomic_DNA"/>
</dbReference>
<protein>
    <submittedName>
        <fullName evidence="2">Uncharacterized protein</fullName>
    </submittedName>
</protein>
<dbReference type="AlphaFoldDB" id="A0A8J3SAZ9"/>